<keyword evidence="7 12" id="KW-0812">Transmembrane</keyword>
<evidence type="ECO:0000256" key="10">
    <source>
        <dbReference type="ARBA" id="ARBA00023136"/>
    </source>
</evidence>
<dbReference type="AlphaFoldDB" id="A0A8T5UQ54"/>
<sequence length="225" mass="24323">MHIMEGFLPWQWCLFWYLLAAPVVAYGIKQIKEITDKNPESKPLLAVSGAFIFVLSSLKLPSVTGSSSHPTGNGLSAVLFGPAVTCVLAAIVLVFQALLLAHGGITTLGANIFSMGIIGPLAAWLIYKSIMKTGLSSSIAVFFAAFAGDIFTYITTASQLSLAFPIPSFGASFFKFMIVFAYTQIPLSIVEAILTVVIFEYILKLRPDILRSLKIIGPKKVEEKV</sequence>
<evidence type="ECO:0000256" key="7">
    <source>
        <dbReference type="ARBA" id="ARBA00022692"/>
    </source>
</evidence>
<feature type="transmembrane region" description="Helical" evidence="12">
    <location>
        <begin position="43"/>
        <end position="62"/>
    </location>
</feature>
<comment type="caution">
    <text evidence="13">The sequence shown here is derived from an EMBL/GenBank/DDBJ whole genome shotgun (WGS) entry which is preliminary data.</text>
</comment>
<name>A0A8T5UQ54_9EURY</name>
<dbReference type="PANTHER" id="PTHR43627:SF1">
    <property type="entry name" value="COBALT TRANSPORT PROTEIN CBIM"/>
    <property type="match status" value="1"/>
</dbReference>
<keyword evidence="8 12" id="KW-1133">Transmembrane helix</keyword>
<evidence type="ECO:0000256" key="2">
    <source>
        <dbReference type="ARBA" id="ARBA00004953"/>
    </source>
</evidence>
<dbReference type="NCBIfam" id="NF006184">
    <property type="entry name" value="PRK08319.1"/>
    <property type="match status" value="1"/>
</dbReference>
<keyword evidence="4 12" id="KW-0813">Transport</keyword>
<dbReference type="GO" id="GO:0009236">
    <property type="term" value="P:cobalamin biosynthetic process"/>
    <property type="evidence" value="ECO:0007669"/>
    <property type="project" value="UniProtKB-UniRule"/>
</dbReference>
<evidence type="ECO:0000256" key="8">
    <source>
        <dbReference type="ARBA" id="ARBA00022989"/>
    </source>
</evidence>
<evidence type="ECO:0000256" key="1">
    <source>
        <dbReference type="ARBA" id="ARBA00004429"/>
    </source>
</evidence>
<evidence type="ECO:0000256" key="9">
    <source>
        <dbReference type="ARBA" id="ARBA00023065"/>
    </source>
</evidence>
<evidence type="ECO:0000256" key="3">
    <source>
        <dbReference type="ARBA" id="ARBA00022426"/>
    </source>
</evidence>
<gene>
    <name evidence="12 13" type="primary">cbiM</name>
    <name evidence="13" type="ORF">K8N75_07000</name>
</gene>
<evidence type="ECO:0000256" key="12">
    <source>
        <dbReference type="HAMAP-Rule" id="MF_01462"/>
    </source>
</evidence>
<dbReference type="RefSeq" id="WP_223791370.1">
    <property type="nucleotide sequence ID" value="NZ_JAIOUQ010000007.1"/>
</dbReference>
<dbReference type="EMBL" id="JAIOUQ010000007">
    <property type="protein sequence ID" value="MBZ2165784.1"/>
    <property type="molecule type" value="Genomic_DNA"/>
</dbReference>
<proteinExistence type="inferred from homology"/>
<comment type="function">
    <text evidence="12">Part of the energy-coupling factor (ECF) transporter complex CbiMNOQ involved in cobalt import.</text>
</comment>
<dbReference type="Pfam" id="PF01891">
    <property type="entry name" value="CbiM"/>
    <property type="match status" value="1"/>
</dbReference>
<comment type="similarity">
    <text evidence="12">Belongs to the CbiM family.</text>
</comment>
<feature type="transmembrane region" description="Helical" evidence="12">
    <location>
        <begin position="74"/>
        <end position="99"/>
    </location>
</feature>
<keyword evidence="5 12" id="KW-1003">Cell membrane</keyword>
<dbReference type="Proteomes" id="UP000825933">
    <property type="component" value="Unassembled WGS sequence"/>
</dbReference>
<keyword evidence="11 12" id="KW-0170">Cobalt</keyword>
<feature type="transmembrane region" description="Helical" evidence="12">
    <location>
        <begin position="105"/>
        <end position="127"/>
    </location>
</feature>
<comment type="pathway">
    <text evidence="2 12">Cofactor biosynthesis; adenosylcobalamin biosynthesis.</text>
</comment>
<dbReference type="GO" id="GO:0015087">
    <property type="term" value="F:cobalt ion transmembrane transporter activity"/>
    <property type="evidence" value="ECO:0007669"/>
    <property type="project" value="UniProtKB-UniRule"/>
</dbReference>
<dbReference type="InterPro" id="IPR002751">
    <property type="entry name" value="CbiM/NikMN"/>
</dbReference>
<dbReference type="GO" id="GO:0043190">
    <property type="term" value="C:ATP-binding cassette (ABC) transporter complex"/>
    <property type="evidence" value="ECO:0007669"/>
    <property type="project" value="InterPro"/>
</dbReference>
<evidence type="ECO:0000313" key="13">
    <source>
        <dbReference type="EMBL" id="MBZ2165784.1"/>
    </source>
</evidence>
<dbReference type="FunFam" id="1.10.1760.20:FF:000001">
    <property type="entry name" value="Cobalt transport protein CbiM"/>
    <property type="match status" value="1"/>
</dbReference>
<organism evidence="13 14">
    <name type="scientific">Methanobacterium spitsbergense</name>
    <dbReference type="NCBI Taxonomy" id="2874285"/>
    <lineage>
        <taxon>Archaea</taxon>
        <taxon>Methanobacteriati</taxon>
        <taxon>Methanobacteriota</taxon>
        <taxon>Methanomada group</taxon>
        <taxon>Methanobacteria</taxon>
        <taxon>Methanobacteriales</taxon>
        <taxon>Methanobacteriaceae</taxon>
        <taxon>Methanobacterium</taxon>
    </lineage>
</organism>
<keyword evidence="6 12" id="KW-0169">Cobalamin biosynthesis</keyword>
<feature type="transmembrane region" description="Helical" evidence="12">
    <location>
        <begin position="139"/>
        <end position="164"/>
    </location>
</feature>
<feature type="transmembrane region" description="Helical" evidence="12">
    <location>
        <begin position="176"/>
        <end position="203"/>
    </location>
</feature>
<evidence type="ECO:0000256" key="5">
    <source>
        <dbReference type="ARBA" id="ARBA00022475"/>
    </source>
</evidence>
<keyword evidence="14" id="KW-1185">Reference proteome</keyword>
<dbReference type="InterPro" id="IPR018024">
    <property type="entry name" value="CbiM"/>
</dbReference>
<dbReference type="NCBIfam" id="TIGR00123">
    <property type="entry name" value="cbiM"/>
    <property type="match status" value="1"/>
</dbReference>
<dbReference type="HAMAP" id="MF_01462">
    <property type="entry name" value="CbiM"/>
    <property type="match status" value="1"/>
</dbReference>
<protein>
    <recommendedName>
        <fullName evidence="12">Putative cobalt transport protein CbiM</fullName>
    </recommendedName>
    <alternativeName>
        <fullName evidence="12">Energy-coupling factor transporter probable substrate-capture protein CbiM</fullName>
        <shortName evidence="12">ECF transporter S component CbiM</shortName>
    </alternativeName>
</protein>
<dbReference type="PANTHER" id="PTHR43627">
    <property type="match status" value="1"/>
</dbReference>
<accession>A0A8T5UQ54</accession>
<keyword evidence="3 12" id="KW-0171">Cobalt transport</keyword>
<dbReference type="Gene3D" id="1.10.1760.20">
    <property type="match status" value="1"/>
</dbReference>
<reference evidence="14" key="1">
    <citation type="journal article" date="2022" name="Microbiol. Resour. Announc.">
        <title>Draft Genome Sequence of a Methanogenic Archaeon from West Spitsbergen Permafrost.</title>
        <authorList>
            <person name="Trubitsyn V."/>
            <person name="Rivkina E."/>
            <person name="Shcherbakova V."/>
        </authorList>
    </citation>
    <scope>NUCLEOTIDE SEQUENCE [LARGE SCALE GENOMIC DNA]</scope>
    <source>
        <strain evidence="14">VT</strain>
    </source>
</reference>
<evidence type="ECO:0000256" key="11">
    <source>
        <dbReference type="ARBA" id="ARBA00023285"/>
    </source>
</evidence>
<evidence type="ECO:0000313" key="14">
    <source>
        <dbReference type="Proteomes" id="UP000825933"/>
    </source>
</evidence>
<keyword evidence="9 12" id="KW-0406">Ion transport</keyword>
<comment type="subunit">
    <text evidence="12">Forms an energy-coupling factor (ECF) transporter complex composed of an ATP-binding protein (A component, CbiO), a transmembrane protein (T component, CbiQ) and 2 possible substrate-capture proteins (S components, CbiM and CbiN) of unknown stoichimetry.</text>
</comment>
<keyword evidence="10 12" id="KW-0472">Membrane</keyword>
<comment type="subcellular location">
    <subcellularLocation>
        <location evidence="1">Cell inner membrane</location>
        <topology evidence="1">Multi-pass membrane protein</topology>
    </subcellularLocation>
    <subcellularLocation>
        <location evidence="12">Cell membrane</location>
        <topology evidence="12">Multi-pass membrane protein</topology>
    </subcellularLocation>
</comment>
<evidence type="ECO:0000256" key="4">
    <source>
        <dbReference type="ARBA" id="ARBA00022448"/>
    </source>
</evidence>
<evidence type="ECO:0000256" key="6">
    <source>
        <dbReference type="ARBA" id="ARBA00022573"/>
    </source>
</evidence>